<dbReference type="Proteomes" id="UP000054144">
    <property type="component" value="Unassembled WGS sequence"/>
</dbReference>
<dbReference type="AlphaFoldDB" id="A0A0D7A2V4"/>
<evidence type="ECO:0000256" key="1">
    <source>
        <dbReference type="SAM" id="MobiDB-lite"/>
    </source>
</evidence>
<accession>A0A0D7A2V4</accession>
<protein>
    <submittedName>
        <fullName evidence="2">Uncharacterized protein</fullName>
    </submittedName>
</protein>
<keyword evidence="3" id="KW-1185">Reference proteome</keyword>
<evidence type="ECO:0000313" key="2">
    <source>
        <dbReference type="EMBL" id="KIY45327.1"/>
    </source>
</evidence>
<feature type="region of interest" description="Disordered" evidence="1">
    <location>
        <begin position="145"/>
        <end position="184"/>
    </location>
</feature>
<feature type="compositionally biased region" description="Low complexity" evidence="1">
    <location>
        <begin position="145"/>
        <end position="167"/>
    </location>
</feature>
<sequence length="327" mass="36945">MELQATLVGFQEGEGRVIFPAVSSAPLASEEHVSAKRHHNIDFDKFQKVDNGYAPFSIANWAKALELMAKRVSLAWVSDDEAIRVGVRYPDYRNICRKAEWRIRQMIVGWLCVREGYLAALIEDFCKLPSWQQWQYLLTQTLGNRPTTVPSHATPSSSSNSSSQPSSKAQGKKKADIKERRNKGPDVQSLFAGCLRTDCLPSKFIWNGRTFDTQEVLDDNMAVDEHMPEQPTSADETGDYFMPATLPSSNGGLWANKLEDRAPFLRALAELMSTWKAVKFVSFQCQDPQTGERWGEYEYAIVEAYIGSKMTHIYHTSSGQGHQEKCY</sequence>
<organism evidence="2 3">
    <name type="scientific">Fistulina hepatica ATCC 64428</name>
    <dbReference type="NCBI Taxonomy" id="1128425"/>
    <lineage>
        <taxon>Eukaryota</taxon>
        <taxon>Fungi</taxon>
        <taxon>Dikarya</taxon>
        <taxon>Basidiomycota</taxon>
        <taxon>Agaricomycotina</taxon>
        <taxon>Agaricomycetes</taxon>
        <taxon>Agaricomycetidae</taxon>
        <taxon>Agaricales</taxon>
        <taxon>Fistulinaceae</taxon>
        <taxon>Fistulina</taxon>
    </lineage>
</organism>
<dbReference type="EMBL" id="KN882054">
    <property type="protein sequence ID" value="KIY45327.1"/>
    <property type="molecule type" value="Genomic_DNA"/>
</dbReference>
<gene>
    <name evidence="2" type="ORF">FISHEDRAFT_61227</name>
</gene>
<reference evidence="2 3" key="1">
    <citation type="journal article" date="2015" name="Fungal Genet. Biol.">
        <title>Evolution of novel wood decay mechanisms in Agaricales revealed by the genome sequences of Fistulina hepatica and Cylindrobasidium torrendii.</title>
        <authorList>
            <person name="Floudas D."/>
            <person name="Held B.W."/>
            <person name="Riley R."/>
            <person name="Nagy L.G."/>
            <person name="Koehler G."/>
            <person name="Ransdell A.S."/>
            <person name="Younus H."/>
            <person name="Chow J."/>
            <person name="Chiniquy J."/>
            <person name="Lipzen A."/>
            <person name="Tritt A."/>
            <person name="Sun H."/>
            <person name="Haridas S."/>
            <person name="LaButti K."/>
            <person name="Ohm R.A."/>
            <person name="Kues U."/>
            <person name="Blanchette R.A."/>
            <person name="Grigoriev I.V."/>
            <person name="Minto R.E."/>
            <person name="Hibbett D.S."/>
        </authorList>
    </citation>
    <scope>NUCLEOTIDE SEQUENCE [LARGE SCALE GENOMIC DNA]</scope>
    <source>
        <strain evidence="2 3">ATCC 64428</strain>
    </source>
</reference>
<feature type="compositionally biased region" description="Basic and acidic residues" evidence="1">
    <location>
        <begin position="173"/>
        <end position="184"/>
    </location>
</feature>
<evidence type="ECO:0000313" key="3">
    <source>
        <dbReference type="Proteomes" id="UP000054144"/>
    </source>
</evidence>
<name>A0A0D7A2V4_9AGAR</name>
<proteinExistence type="predicted"/>